<dbReference type="STRING" id="99656.SAMN05421659_10649"/>
<dbReference type="RefSeq" id="WP_092453069.1">
    <property type="nucleotide sequence ID" value="NZ_FOJI01000006.1"/>
</dbReference>
<evidence type="ECO:0000313" key="1">
    <source>
        <dbReference type="EMBL" id="SEW18507.1"/>
    </source>
</evidence>
<accession>A0A1I0PVN9</accession>
<name>A0A1I0PVN9_9FIRM</name>
<evidence type="ECO:0000313" key="2">
    <source>
        <dbReference type="Proteomes" id="UP000199701"/>
    </source>
</evidence>
<keyword evidence="2" id="KW-1185">Reference proteome</keyword>
<dbReference type="EMBL" id="FOJI01000006">
    <property type="protein sequence ID" value="SEW18507.1"/>
    <property type="molecule type" value="Genomic_DNA"/>
</dbReference>
<dbReference type="Proteomes" id="UP000199701">
    <property type="component" value="Unassembled WGS sequence"/>
</dbReference>
<dbReference type="OrthoDB" id="1861114at2"/>
<organism evidence="1 2">
    <name type="scientific">[Clostridium] fimetarium</name>
    <dbReference type="NCBI Taxonomy" id="99656"/>
    <lineage>
        <taxon>Bacteria</taxon>
        <taxon>Bacillati</taxon>
        <taxon>Bacillota</taxon>
        <taxon>Clostridia</taxon>
        <taxon>Lachnospirales</taxon>
        <taxon>Lachnospiraceae</taxon>
    </lineage>
</organism>
<reference evidence="1 2" key="1">
    <citation type="submission" date="2016-10" db="EMBL/GenBank/DDBJ databases">
        <authorList>
            <person name="de Groot N.N."/>
        </authorList>
    </citation>
    <scope>NUCLEOTIDE SEQUENCE [LARGE SCALE GENOMIC DNA]</scope>
    <source>
        <strain evidence="1 2">DSM 9179</strain>
    </source>
</reference>
<dbReference type="AlphaFoldDB" id="A0A1I0PVN9"/>
<proteinExistence type="predicted"/>
<sequence>MNNRRMFFTLIMILCFYVIAIQMVSIGKTEVLTVIYGKEFDEILLNGKMSDGAHKGTITKIDYMKVLDYSYDKATIYCVNRSGSGNVCTYEKNQDDCWTETKWKTVWSVSGSDSDMIWPYWWDTILNCGL</sequence>
<protein>
    <submittedName>
        <fullName evidence="1">Uncharacterized protein</fullName>
    </submittedName>
</protein>
<gene>
    <name evidence="1" type="ORF">SAMN05421659_10649</name>
</gene>